<gene>
    <name evidence="1" type="ORF">SAMN05660923_00815</name>
</gene>
<protein>
    <submittedName>
        <fullName evidence="1">Uncharacterized protein</fullName>
    </submittedName>
</protein>
<dbReference type="AlphaFoldDB" id="A0A1H2TX06"/>
<dbReference type="Proteomes" id="UP000198828">
    <property type="component" value="Unassembled WGS sequence"/>
</dbReference>
<keyword evidence="2" id="KW-1185">Reference proteome</keyword>
<reference evidence="1 2" key="1">
    <citation type="submission" date="2016-10" db="EMBL/GenBank/DDBJ databases">
        <authorList>
            <person name="de Groot N.N."/>
        </authorList>
    </citation>
    <scope>NUCLEOTIDE SEQUENCE [LARGE SCALE GENOMIC DNA]</scope>
    <source>
        <strain evidence="1 2">DSM 23310</strain>
    </source>
</reference>
<evidence type="ECO:0000313" key="1">
    <source>
        <dbReference type="EMBL" id="SDW47694.1"/>
    </source>
</evidence>
<proteinExistence type="predicted"/>
<sequence length="119" mass="14171">MTKNYDENHCCNHEGCDHDHHEDIIYLTLDDGTELECEVIGLFEVDDVEYIALAPVGDDQVFLYRYEEYEDGFDLINIEDDEEFDIVSEAFYSLFVDDLDDDFEYDDELYEDYDEEDEI</sequence>
<dbReference type="EMBL" id="FNNG01000002">
    <property type="protein sequence ID" value="SDW47694.1"/>
    <property type="molecule type" value="Genomic_DNA"/>
</dbReference>
<evidence type="ECO:0000313" key="2">
    <source>
        <dbReference type="Proteomes" id="UP000198828"/>
    </source>
</evidence>
<dbReference type="RefSeq" id="WP_093751117.1">
    <property type="nucleotide sequence ID" value="NZ_BSYN01000002.1"/>
</dbReference>
<dbReference type="Pfam" id="PF06949">
    <property type="entry name" value="DUF1292"/>
    <property type="match status" value="1"/>
</dbReference>
<organism evidence="1 2">
    <name type="scientific">Tepidimicrobium xylanilyticum</name>
    <dbReference type="NCBI Taxonomy" id="1123352"/>
    <lineage>
        <taxon>Bacteria</taxon>
        <taxon>Bacillati</taxon>
        <taxon>Bacillota</taxon>
        <taxon>Tissierellia</taxon>
        <taxon>Tissierellales</taxon>
        <taxon>Tepidimicrobiaceae</taxon>
        <taxon>Tepidimicrobium</taxon>
    </lineage>
</organism>
<dbReference type="InterPro" id="IPR009711">
    <property type="entry name" value="UPF0473"/>
</dbReference>
<name>A0A1H2TX06_9FIRM</name>
<dbReference type="OrthoDB" id="9796509at2"/>
<accession>A0A1H2TX06</accession>